<dbReference type="InterPro" id="IPR043358">
    <property type="entry name" value="GNL1-like"/>
</dbReference>
<evidence type="ECO:0000313" key="10">
    <source>
        <dbReference type="Proteomes" id="UP000604046"/>
    </source>
</evidence>
<dbReference type="GO" id="GO:0005524">
    <property type="term" value="F:ATP binding"/>
    <property type="evidence" value="ECO:0007669"/>
    <property type="project" value="InterPro"/>
</dbReference>
<accession>A0A812U3A7</accession>
<dbReference type="Proteomes" id="UP000604046">
    <property type="component" value="Unassembled WGS sequence"/>
</dbReference>
<organism evidence="9 10">
    <name type="scientific">Symbiodinium natans</name>
    <dbReference type="NCBI Taxonomy" id="878477"/>
    <lineage>
        <taxon>Eukaryota</taxon>
        <taxon>Sar</taxon>
        <taxon>Alveolata</taxon>
        <taxon>Dinophyceae</taxon>
        <taxon>Suessiales</taxon>
        <taxon>Symbiodiniaceae</taxon>
        <taxon>Symbiodinium</taxon>
    </lineage>
</organism>
<feature type="region of interest" description="Disordered" evidence="6">
    <location>
        <begin position="384"/>
        <end position="436"/>
    </location>
</feature>
<keyword evidence="4" id="KW-0378">Hydrolase</keyword>
<dbReference type="SUPFAM" id="SSF56112">
    <property type="entry name" value="Protein kinase-like (PK-like)"/>
    <property type="match status" value="1"/>
</dbReference>
<feature type="compositionally biased region" description="Basic and acidic residues" evidence="6">
    <location>
        <begin position="412"/>
        <end position="422"/>
    </location>
</feature>
<dbReference type="GO" id="GO:0004672">
    <property type="term" value="F:protein kinase activity"/>
    <property type="evidence" value="ECO:0007669"/>
    <property type="project" value="InterPro"/>
</dbReference>
<feature type="region of interest" description="Disordered" evidence="6">
    <location>
        <begin position="137"/>
        <end position="162"/>
    </location>
</feature>
<dbReference type="PROSITE" id="PS51721">
    <property type="entry name" value="G_CP"/>
    <property type="match status" value="1"/>
</dbReference>
<dbReference type="InterPro" id="IPR030378">
    <property type="entry name" value="G_CP_dom"/>
</dbReference>
<dbReference type="OrthoDB" id="61815at2759"/>
<evidence type="ECO:0000259" key="7">
    <source>
        <dbReference type="PROSITE" id="PS50011"/>
    </source>
</evidence>
<dbReference type="Pfam" id="PF01926">
    <property type="entry name" value="MMR_HSR1"/>
    <property type="match status" value="1"/>
</dbReference>
<dbReference type="PANTHER" id="PTHR45709:SF2">
    <property type="entry name" value="LARGE SUBUNIT GTPASE 1 HOMOLOG"/>
    <property type="match status" value="1"/>
</dbReference>
<dbReference type="GO" id="GO:0005525">
    <property type="term" value="F:GTP binding"/>
    <property type="evidence" value="ECO:0007669"/>
    <property type="project" value="UniProtKB-KW"/>
</dbReference>
<evidence type="ECO:0000256" key="1">
    <source>
        <dbReference type="ARBA" id="ARBA00004496"/>
    </source>
</evidence>
<comment type="subcellular location">
    <subcellularLocation>
        <location evidence="1">Cytoplasm</location>
    </subcellularLocation>
</comment>
<dbReference type="CDD" id="cd01857">
    <property type="entry name" value="HSR1_MMR1"/>
    <property type="match status" value="1"/>
</dbReference>
<dbReference type="EMBL" id="CAJNDS010002666">
    <property type="protein sequence ID" value="CAE7560305.1"/>
    <property type="molecule type" value="Genomic_DNA"/>
</dbReference>
<dbReference type="InterPro" id="IPR011009">
    <property type="entry name" value="Kinase-like_dom_sf"/>
</dbReference>
<feature type="domain" description="Protein kinase" evidence="7">
    <location>
        <begin position="1"/>
        <end position="115"/>
    </location>
</feature>
<dbReference type="SMART" id="SM00220">
    <property type="entry name" value="S_TKc"/>
    <property type="match status" value="1"/>
</dbReference>
<protein>
    <submittedName>
        <fullName evidence="9">Lsg1 protein</fullName>
    </submittedName>
</protein>
<dbReference type="PANTHER" id="PTHR45709">
    <property type="entry name" value="LARGE SUBUNIT GTPASE 1 HOMOLOG-RELATED"/>
    <property type="match status" value="1"/>
</dbReference>
<dbReference type="Gene3D" id="3.40.50.300">
    <property type="entry name" value="P-loop containing nucleotide triphosphate hydrolases"/>
    <property type="match status" value="1"/>
</dbReference>
<dbReference type="PROSITE" id="PS50011">
    <property type="entry name" value="PROTEIN_KINASE_DOM"/>
    <property type="match status" value="1"/>
</dbReference>
<dbReference type="GO" id="GO:0005829">
    <property type="term" value="C:cytosol"/>
    <property type="evidence" value="ECO:0007669"/>
    <property type="project" value="TreeGrafter"/>
</dbReference>
<keyword evidence="3" id="KW-0547">Nucleotide-binding</keyword>
<comment type="caution">
    <text evidence="9">The sequence shown here is derived from an EMBL/GenBank/DDBJ whole genome shotgun (WGS) entry which is preliminary data.</text>
</comment>
<evidence type="ECO:0000259" key="8">
    <source>
        <dbReference type="PROSITE" id="PS51721"/>
    </source>
</evidence>
<keyword evidence="10" id="KW-1185">Reference proteome</keyword>
<evidence type="ECO:0000256" key="2">
    <source>
        <dbReference type="ARBA" id="ARBA00022490"/>
    </source>
</evidence>
<keyword evidence="5" id="KW-0342">GTP-binding</keyword>
<dbReference type="InterPro" id="IPR027417">
    <property type="entry name" value="P-loop_NTPase"/>
</dbReference>
<dbReference type="SUPFAM" id="SSF52540">
    <property type="entry name" value="P-loop containing nucleoside triphosphate hydrolases"/>
    <property type="match status" value="1"/>
</dbReference>
<evidence type="ECO:0000256" key="4">
    <source>
        <dbReference type="ARBA" id="ARBA00022801"/>
    </source>
</evidence>
<evidence type="ECO:0000313" key="9">
    <source>
        <dbReference type="EMBL" id="CAE7560305.1"/>
    </source>
</evidence>
<keyword evidence="2" id="KW-0963">Cytoplasm</keyword>
<reference evidence="9" key="1">
    <citation type="submission" date="2021-02" db="EMBL/GenBank/DDBJ databases">
        <authorList>
            <person name="Dougan E. K."/>
            <person name="Rhodes N."/>
            <person name="Thang M."/>
            <person name="Chan C."/>
        </authorList>
    </citation>
    <scope>NUCLEOTIDE SEQUENCE</scope>
</reference>
<gene>
    <name evidence="9" type="primary">lsg1</name>
    <name evidence="9" type="ORF">SNAT2548_LOCUS31585</name>
</gene>
<name>A0A812U3A7_9DINO</name>
<proteinExistence type="predicted"/>
<dbReference type="Pfam" id="PF00069">
    <property type="entry name" value="Pkinase"/>
    <property type="match status" value="1"/>
</dbReference>
<dbReference type="Gene3D" id="1.10.510.10">
    <property type="entry name" value="Transferase(Phosphotransferase) domain 1"/>
    <property type="match status" value="1"/>
</dbReference>
<evidence type="ECO:0000256" key="6">
    <source>
        <dbReference type="SAM" id="MobiDB-lite"/>
    </source>
</evidence>
<dbReference type="InterPro" id="IPR006073">
    <property type="entry name" value="GTP-bd"/>
</dbReference>
<dbReference type="InterPro" id="IPR000719">
    <property type="entry name" value="Prot_kinase_dom"/>
</dbReference>
<feature type="compositionally biased region" description="Acidic residues" evidence="6">
    <location>
        <begin position="395"/>
        <end position="411"/>
    </location>
</feature>
<evidence type="ECO:0000256" key="5">
    <source>
        <dbReference type="ARBA" id="ARBA00023134"/>
    </source>
</evidence>
<sequence length="711" mass="79155">MGLAKICIGKTYTACGTPDYFAPELIASTGHTVAVDWWTLGIFLFELLSGHPPFESSYPMQTYQKIMRGIAKVAFPPKCKGSAEDLVKSLCKHDPAERLPMKKGGSRNIKSHPFYKGFDWASFESLRPFVRSLVGASGEERRGTMTRKKSGAGLGNSLANDRRKRAEGYNGHKASGVPEGQANRSVLEQTSLDDFIAKAELAKADFHAARGQAVECTTEIIYRAAADPATTREKEAEAKKVDVPIPWRPPWQEASSAEELASAEGQAFLEWRRGLAKLEEEDGLVLTPYERNLDFWRQLWRCVERSDVLVQILDARDPEFYRCRDLERYIEQFPNKRHLLLLNKADFLNMQQREQWTSYWTDKGVETIFFSALRELHKQQRACASSSARDARAPEDEDSESDLDSEPDDEESVKTEDAESSRRLPPHGPLEDGGMSGVADCARLLDELQARMPPSNASRRGVVGFVGYPNVGKSSVINALFGAKKVSMSRTPGKTKHLQTLELSDSNITLCDCPGLVFPSVVATRAHLVINGTVPLDELRDFIDPIRLIVGKIGPEPILQRYGVSASEVRDGAIRRGVGEASDEMAHQVLCGLATHRHHFLRVGVPDETWAARRVLRDFCTGQLLHCEHPPGSESSVEPQSHLLNEQDSESDFSDLDAFLEEGKERKMTKRKMRHLQKQMAKGGVIAPQALEKRKGAQYAGKNIRGKTVLG</sequence>
<evidence type="ECO:0000256" key="3">
    <source>
        <dbReference type="ARBA" id="ARBA00022741"/>
    </source>
</evidence>
<dbReference type="GO" id="GO:0003924">
    <property type="term" value="F:GTPase activity"/>
    <property type="evidence" value="ECO:0007669"/>
    <property type="project" value="InterPro"/>
</dbReference>
<dbReference type="AlphaFoldDB" id="A0A812U3A7"/>
<feature type="domain" description="CP-type G" evidence="8">
    <location>
        <begin position="296"/>
        <end position="519"/>
    </location>
</feature>